<evidence type="ECO:0000313" key="9">
    <source>
        <dbReference type="EMBL" id="QAR31709.1"/>
    </source>
</evidence>
<dbReference type="Proteomes" id="UP000287701">
    <property type="component" value="Chromosome"/>
</dbReference>
<feature type="binding site" evidence="5">
    <location>
        <position position="28"/>
    </location>
    <ligand>
        <name>Mn(2+)</name>
        <dbReference type="ChEBI" id="CHEBI:29035"/>
    </ligand>
</feature>
<feature type="binding site" evidence="5">
    <location>
        <position position="167"/>
    </location>
    <ligand>
        <name>Mn(2+)</name>
        <dbReference type="ChEBI" id="CHEBI:29035"/>
    </ligand>
</feature>
<dbReference type="InterPro" id="IPR019831">
    <property type="entry name" value="Mn/Fe_SOD_N"/>
</dbReference>
<keyword evidence="4 6" id="KW-0560">Oxidoreductase</keyword>
<dbReference type="InterPro" id="IPR019832">
    <property type="entry name" value="Mn/Fe_SOD_C"/>
</dbReference>
<comment type="function">
    <text evidence="6">Destroys radicals which are normally produced within the cells and which are toxic to biological systems.</text>
</comment>
<dbReference type="PANTHER" id="PTHR43595">
    <property type="entry name" value="37S RIBOSOMAL PROTEIN S26, MITOCHONDRIAL"/>
    <property type="match status" value="1"/>
</dbReference>
<dbReference type="InterPro" id="IPR001189">
    <property type="entry name" value="Mn/Fe_SOD"/>
</dbReference>
<reference evidence="9 10" key="1">
    <citation type="submission" date="2019-01" db="EMBL/GenBank/DDBJ databases">
        <title>Whole Genome of Ornithobacterium rhinotracheale FARPER-174b.</title>
        <authorList>
            <person name="Tataje-Lavanda L.A."/>
            <person name="Montalvan A."/>
            <person name="Montesinos R."/>
            <person name="Zimic M."/>
            <person name="Fernandez-Sanchez M."/>
            <person name="Fernandez-Diaz M."/>
        </authorList>
    </citation>
    <scope>NUCLEOTIDE SEQUENCE [LARGE SCALE GENOMIC DNA]</scope>
    <source>
        <strain evidence="9 10">FARPER-174b</strain>
    </source>
</reference>
<dbReference type="PROSITE" id="PS00088">
    <property type="entry name" value="SOD_MN"/>
    <property type="match status" value="1"/>
</dbReference>
<proteinExistence type="inferred from homology"/>
<organism evidence="9 10">
    <name type="scientific">Ornithobacterium rhinotracheale</name>
    <dbReference type="NCBI Taxonomy" id="28251"/>
    <lineage>
        <taxon>Bacteria</taxon>
        <taxon>Pseudomonadati</taxon>
        <taxon>Bacteroidota</taxon>
        <taxon>Flavobacteriia</taxon>
        <taxon>Flavobacteriales</taxon>
        <taxon>Weeksellaceae</taxon>
        <taxon>Ornithobacterium</taxon>
    </lineage>
</organism>
<feature type="domain" description="Manganese/iron superoxide dismutase C-terminal" evidence="8">
    <location>
        <begin position="92"/>
        <end position="195"/>
    </location>
</feature>
<dbReference type="PIRSF" id="PIRSF000349">
    <property type="entry name" value="SODismutase"/>
    <property type="match status" value="1"/>
</dbReference>
<evidence type="ECO:0000256" key="1">
    <source>
        <dbReference type="ARBA" id="ARBA00008714"/>
    </source>
</evidence>
<dbReference type="PANTHER" id="PTHR43595:SF2">
    <property type="entry name" value="SMALL RIBOSOMAL SUBUNIT PROTEIN MS42"/>
    <property type="match status" value="1"/>
</dbReference>
<dbReference type="GO" id="GO:0030145">
    <property type="term" value="F:manganese ion binding"/>
    <property type="evidence" value="ECO:0007669"/>
    <property type="project" value="UniProtKB-ARBA"/>
</dbReference>
<dbReference type="PRINTS" id="PR01703">
    <property type="entry name" value="MNSODISMTASE"/>
</dbReference>
<sequence>MMSFKLPNLPYAFDALEPYIDAQTMEIHHDKHHAAYTNNLNAAIEDTPLAEKSIEEILVEGFETPAVRNNGGGYYNHSLFWQVLSPNGGGEPKGDLAEAIKKKFGSFEQFKEAFSNKAKTQFGSGWAWLCVYKGGEVDVCATANQDNPLMPNGCGGTPILGLDVWEHAYYLKYQNKRPDYVAAFWNVVNWEKVEELYAKNK</sequence>
<evidence type="ECO:0000256" key="4">
    <source>
        <dbReference type="ARBA" id="ARBA00023002"/>
    </source>
</evidence>
<dbReference type="FunFam" id="3.55.40.20:FF:000001">
    <property type="entry name" value="Superoxide dismutase"/>
    <property type="match status" value="1"/>
</dbReference>
<feature type="binding site" evidence="5">
    <location>
        <position position="77"/>
    </location>
    <ligand>
        <name>Mn(2+)</name>
        <dbReference type="ChEBI" id="CHEBI:29035"/>
    </ligand>
</feature>
<dbReference type="Gene3D" id="1.10.287.990">
    <property type="entry name" value="Fe,Mn superoxide dismutase (SOD) domain"/>
    <property type="match status" value="1"/>
</dbReference>
<comment type="catalytic activity">
    <reaction evidence="6">
        <text>2 superoxide + 2 H(+) = H2O2 + O2</text>
        <dbReference type="Rhea" id="RHEA:20696"/>
        <dbReference type="ChEBI" id="CHEBI:15378"/>
        <dbReference type="ChEBI" id="CHEBI:15379"/>
        <dbReference type="ChEBI" id="CHEBI:16240"/>
        <dbReference type="ChEBI" id="CHEBI:18421"/>
        <dbReference type="EC" id="1.15.1.1"/>
    </reaction>
</comment>
<dbReference type="InterPro" id="IPR036314">
    <property type="entry name" value="SOD_C_sf"/>
</dbReference>
<dbReference type="Pfam" id="PF00081">
    <property type="entry name" value="Sod_Fe_N"/>
    <property type="match status" value="1"/>
</dbReference>
<dbReference type="InterPro" id="IPR036324">
    <property type="entry name" value="Mn/Fe_SOD_N_sf"/>
</dbReference>
<accession>A0A410JUP0</accession>
<dbReference type="OrthoDB" id="9803125at2"/>
<evidence type="ECO:0000256" key="6">
    <source>
        <dbReference type="RuleBase" id="RU000414"/>
    </source>
</evidence>
<evidence type="ECO:0000259" key="7">
    <source>
        <dbReference type="Pfam" id="PF00081"/>
    </source>
</evidence>
<evidence type="ECO:0000256" key="2">
    <source>
        <dbReference type="ARBA" id="ARBA00012682"/>
    </source>
</evidence>
<feature type="binding site" evidence="5">
    <location>
        <position position="163"/>
    </location>
    <ligand>
        <name>Mn(2+)</name>
        <dbReference type="ChEBI" id="CHEBI:29035"/>
    </ligand>
</feature>
<dbReference type="FunFam" id="1.10.287.990:FF:000001">
    <property type="entry name" value="Superoxide dismutase"/>
    <property type="match status" value="1"/>
</dbReference>
<dbReference type="EC" id="1.15.1.1" evidence="2 6"/>
<dbReference type="Pfam" id="PF02777">
    <property type="entry name" value="Sod_Fe_C"/>
    <property type="match status" value="1"/>
</dbReference>
<dbReference type="InterPro" id="IPR019833">
    <property type="entry name" value="Mn/Fe_SOD_BS"/>
</dbReference>
<dbReference type="Gene3D" id="3.55.40.20">
    <property type="entry name" value="Iron/manganese superoxide dismutase, C-terminal domain"/>
    <property type="match status" value="1"/>
</dbReference>
<dbReference type="SUPFAM" id="SSF54719">
    <property type="entry name" value="Fe,Mn superoxide dismutase (SOD), C-terminal domain"/>
    <property type="match status" value="1"/>
</dbReference>
<evidence type="ECO:0000256" key="3">
    <source>
        <dbReference type="ARBA" id="ARBA00022723"/>
    </source>
</evidence>
<dbReference type="EMBL" id="CP035107">
    <property type="protein sequence ID" value="QAR31709.1"/>
    <property type="molecule type" value="Genomic_DNA"/>
</dbReference>
<protein>
    <recommendedName>
        <fullName evidence="2 6">Superoxide dismutase</fullName>
        <ecNumber evidence="2 6">1.15.1.1</ecNumber>
    </recommendedName>
</protein>
<dbReference type="GO" id="GO:0005737">
    <property type="term" value="C:cytoplasm"/>
    <property type="evidence" value="ECO:0007669"/>
    <property type="project" value="TreeGrafter"/>
</dbReference>
<gene>
    <name evidence="9" type="ORF">EQP59_10350</name>
</gene>
<evidence type="ECO:0000259" key="8">
    <source>
        <dbReference type="Pfam" id="PF02777"/>
    </source>
</evidence>
<evidence type="ECO:0000313" key="10">
    <source>
        <dbReference type="Proteomes" id="UP000287701"/>
    </source>
</evidence>
<name>A0A410JUP0_ORNRH</name>
<keyword evidence="3 5" id="KW-0479">Metal-binding</keyword>
<dbReference type="SUPFAM" id="SSF46609">
    <property type="entry name" value="Fe,Mn superoxide dismutase (SOD), N-terminal domain"/>
    <property type="match status" value="1"/>
</dbReference>
<comment type="similarity">
    <text evidence="1 6">Belongs to the iron/manganese superoxide dismutase family.</text>
</comment>
<dbReference type="AlphaFoldDB" id="A0A410JUP0"/>
<evidence type="ECO:0000256" key="5">
    <source>
        <dbReference type="PIRSR" id="PIRSR000349-1"/>
    </source>
</evidence>
<dbReference type="GO" id="GO:0004784">
    <property type="term" value="F:superoxide dismutase activity"/>
    <property type="evidence" value="ECO:0007669"/>
    <property type="project" value="UniProtKB-EC"/>
</dbReference>
<feature type="domain" description="Manganese/iron superoxide dismutase N-terminal" evidence="7">
    <location>
        <begin position="3"/>
        <end position="85"/>
    </location>
</feature>